<keyword evidence="12" id="KW-1185">Reference proteome</keyword>
<keyword evidence="8" id="KW-0464">Manganese</keyword>
<evidence type="ECO:0000256" key="6">
    <source>
        <dbReference type="ARBA" id="ARBA00023002"/>
    </source>
</evidence>
<evidence type="ECO:0000313" key="12">
    <source>
        <dbReference type="Proteomes" id="UP000481043"/>
    </source>
</evidence>
<dbReference type="GO" id="GO:0000287">
    <property type="term" value="F:magnesium ion binding"/>
    <property type="evidence" value="ECO:0007669"/>
    <property type="project" value="InterPro"/>
</dbReference>
<keyword evidence="6 11" id="KW-0560">Oxidoreductase</keyword>
<evidence type="ECO:0000256" key="8">
    <source>
        <dbReference type="ARBA" id="ARBA00023211"/>
    </source>
</evidence>
<comment type="cofactor">
    <cofactor evidence="1">
        <name>Mn(2+)</name>
        <dbReference type="ChEBI" id="CHEBI:29035"/>
    </cofactor>
</comment>
<dbReference type="InterPro" id="IPR011829">
    <property type="entry name" value="TTC_DH"/>
</dbReference>
<evidence type="ECO:0000259" key="10">
    <source>
        <dbReference type="SMART" id="SM01329"/>
    </source>
</evidence>
<evidence type="ECO:0000256" key="1">
    <source>
        <dbReference type="ARBA" id="ARBA00001936"/>
    </source>
</evidence>
<keyword evidence="7" id="KW-0520">NAD</keyword>
<dbReference type="PANTHER" id="PTHR43275">
    <property type="entry name" value="D-MALATE DEHYDROGENASE [DECARBOXYLATING]"/>
    <property type="match status" value="1"/>
</dbReference>
<evidence type="ECO:0000313" key="11">
    <source>
        <dbReference type="EMBL" id="NEY70895.1"/>
    </source>
</evidence>
<dbReference type="AlphaFoldDB" id="A0A6M0Q3C7"/>
<gene>
    <name evidence="11" type="ORF">G4D63_03970</name>
</gene>
<dbReference type="GO" id="GO:0051287">
    <property type="term" value="F:NAD binding"/>
    <property type="evidence" value="ECO:0007669"/>
    <property type="project" value="InterPro"/>
</dbReference>
<dbReference type="Gene3D" id="3.40.718.10">
    <property type="entry name" value="Isopropylmalate Dehydrogenase"/>
    <property type="match status" value="1"/>
</dbReference>
<dbReference type="InterPro" id="IPR050501">
    <property type="entry name" value="ICDH/IPMDH"/>
</dbReference>
<comment type="cofactor">
    <cofactor evidence="2">
        <name>Mg(2+)</name>
        <dbReference type="ChEBI" id="CHEBI:18420"/>
    </cofactor>
</comment>
<comment type="catalytic activity">
    <reaction evidence="9">
        <text>(R)-malate + NAD(+) = pyruvate + CO2 + NADH</text>
        <dbReference type="Rhea" id="RHEA:18365"/>
        <dbReference type="ChEBI" id="CHEBI:15361"/>
        <dbReference type="ChEBI" id="CHEBI:15588"/>
        <dbReference type="ChEBI" id="CHEBI:16526"/>
        <dbReference type="ChEBI" id="CHEBI:57540"/>
        <dbReference type="ChEBI" id="CHEBI:57945"/>
        <dbReference type="EC" id="1.1.1.83"/>
    </reaction>
</comment>
<dbReference type="EMBL" id="JAAIWM010000001">
    <property type="protein sequence ID" value="NEY70895.1"/>
    <property type="molecule type" value="Genomic_DNA"/>
</dbReference>
<comment type="caution">
    <text evidence="11">The sequence shown here is derived from an EMBL/GenBank/DDBJ whole genome shotgun (WGS) entry which is preliminary data.</text>
</comment>
<dbReference type="NCBIfam" id="NF006048">
    <property type="entry name" value="PRK08194.1"/>
    <property type="match status" value="1"/>
</dbReference>
<dbReference type="SUPFAM" id="SSF53659">
    <property type="entry name" value="Isocitrate/Isopropylmalate dehydrogenase-like"/>
    <property type="match status" value="1"/>
</dbReference>
<dbReference type="Pfam" id="PF00180">
    <property type="entry name" value="Iso_dh"/>
    <property type="match status" value="1"/>
</dbReference>
<evidence type="ECO:0000256" key="4">
    <source>
        <dbReference type="ARBA" id="ARBA00013126"/>
    </source>
</evidence>
<evidence type="ECO:0000256" key="2">
    <source>
        <dbReference type="ARBA" id="ARBA00001946"/>
    </source>
</evidence>
<dbReference type="GO" id="GO:0046553">
    <property type="term" value="F:D-malate dehydrogenase (decarboxylating) (NAD+) activity"/>
    <property type="evidence" value="ECO:0007669"/>
    <property type="project" value="UniProtKB-EC"/>
</dbReference>
<comment type="similarity">
    <text evidence="3">Belongs to the isocitrate and isopropylmalate dehydrogenases family.</text>
</comment>
<dbReference type="PANTHER" id="PTHR43275:SF1">
    <property type="entry name" value="D-MALATE DEHYDROGENASE [DECARBOXYLATING]"/>
    <property type="match status" value="1"/>
</dbReference>
<evidence type="ECO:0000256" key="5">
    <source>
        <dbReference type="ARBA" id="ARBA00022723"/>
    </source>
</evidence>
<keyword evidence="5" id="KW-0479">Metal-binding</keyword>
<evidence type="ECO:0000256" key="9">
    <source>
        <dbReference type="ARBA" id="ARBA00049301"/>
    </source>
</evidence>
<protein>
    <recommendedName>
        <fullName evidence="4">D-malate dehydrogenase (decarboxylating)</fullName>
        <ecNumber evidence="4">1.1.1.83</ecNumber>
    </recommendedName>
</protein>
<dbReference type="InterPro" id="IPR019818">
    <property type="entry name" value="IsoCit/isopropylmalate_DH_CS"/>
</dbReference>
<feature type="domain" description="Isopropylmalate dehydrogenase-like" evidence="10">
    <location>
        <begin position="5"/>
        <end position="345"/>
    </location>
</feature>
<name>A0A6M0Q3C7_9BACI</name>
<accession>A0A6M0Q3C7</accession>
<dbReference type="EC" id="1.1.1.83" evidence="4"/>
<dbReference type="InterPro" id="IPR024084">
    <property type="entry name" value="IsoPropMal-DH-like_dom"/>
</dbReference>
<reference evidence="11 12" key="1">
    <citation type="submission" date="2020-02" db="EMBL/GenBank/DDBJ databases">
        <title>Bacillus aquiflavi sp. nov., isolated from yellow water of strong flavor Chinese baijiu in Yibin region of China.</title>
        <authorList>
            <person name="Xie J."/>
        </authorList>
    </citation>
    <scope>NUCLEOTIDE SEQUENCE [LARGE SCALE GENOMIC DNA]</scope>
    <source>
        <strain evidence="11 12">SA4</strain>
    </source>
</reference>
<dbReference type="SMART" id="SM01329">
    <property type="entry name" value="Iso_dh"/>
    <property type="match status" value="1"/>
</dbReference>
<dbReference type="Proteomes" id="UP000481043">
    <property type="component" value="Unassembled WGS sequence"/>
</dbReference>
<organism evidence="11 12">
    <name type="scientific">Bacillus mesophilus</name>
    <dbReference type="NCBI Taxonomy" id="1808955"/>
    <lineage>
        <taxon>Bacteria</taxon>
        <taxon>Bacillati</taxon>
        <taxon>Bacillota</taxon>
        <taxon>Bacilli</taxon>
        <taxon>Bacillales</taxon>
        <taxon>Bacillaceae</taxon>
        <taxon>Bacillus</taxon>
    </lineage>
</organism>
<evidence type="ECO:0000256" key="3">
    <source>
        <dbReference type="ARBA" id="ARBA00007769"/>
    </source>
</evidence>
<dbReference type="RefSeq" id="WP_163177909.1">
    <property type="nucleotide sequence ID" value="NZ_JAAIWM010000001.1"/>
</dbReference>
<sequence>MNKYEIASIPGDGIGNEVVPAAIRVLEAAAELHGGISFNWVNFPWSCEYYLKHGEMMPEDGLNVLRNFDQIFLGAVGMPELVPDHISLWGLLIKIRRGFEQSLNVRPAKLLRGLESPLKEPNNFDLLVVRQNSEGEYSEVGGRVHQGEDQIAIQNAVFTYKETSRAMRYAFELAGNRNGLVTSATKSNGITHSMPFWDDVFKEIQKEYPSVKSESAHIDALAAFFVLRPQMYDVIVASNLFGDILTDIGGAIMGSIGIAPAANLNIDRKFPSMFEPVHGSAPDIAGKGIANPIGQIWTGKMMLDFMGYPEIGKLILEAVEDTLESGIKTPDLKGRATTEEVTNSIIDHLKKKA</sequence>
<evidence type="ECO:0000256" key="7">
    <source>
        <dbReference type="ARBA" id="ARBA00023027"/>
    </source>
</evidence>
<proteinExistence type="inferred from homology"/>
<dbReference type="PROSITE" id="PS00470">
    <property type="entry name" value="IDH_IMDH"/>
    <property type="match status" value="1"/>
</dbReference>
<dbReference type="NCBIfam" id="TIGR02089">
    <property type="entry name" value="TTC"/>
    <property type="match status" value="1"/>
</dbReference>